<dbReference type="SUPFAM" id="SSF103473">
    <property type="entry name" value="MFS general substrate transporter"/>
    <property type="match status" value="1"/>
</dbReference>
<dbReference type="InterPro" id="IPR011701">
    <property type="entry name" value="MFS"/>
</dbReference>
<gene>
    <name evidence="9" type="primary">narK</name>
    <name evidence="9" type="ORF">SCABRO_00169</name>
</gene>
<comment type="similarity">
    <text evidence="2">Belongs to the major facilitator superfamily. Nitrate/nitrite porter (TC 2.A.1.8) family.</text>
</comment>
<feature type="transmembrane region" description="Helical" evidence="7">
    <location>
        <begin position="49"/>
        <end position="68"/>
    </location>
</feature>
<feature type="transmembrane region" description="Helical" evidence="7">
    <location>
        <begin position="212"/>
        <end position="234"/>
    </location>
</feature>
<dbReference type="CDD" id="cd17341">
    <property type="entry name" value="MFS_NRT2_like"/>
    <property type="match status" value="1"/>
</dbReference>
<feature type="transmembrane region" description="Helical" evidence="7">
    <location>
        <begin position="12"/>
        <end position="37"/>
    </location>
</feature>
<dbReference type="Gene3D" id="1.20.1250.20">
    <property type="entry name" value="MFS general substrate transporter like domains"/>
    <property type="match status" value="1"/>
</dbReference>
<keyword evidence="6 7" id="KW-0472">Membrane</keyword>
<comment type="subcellular location">
    <subcellularLocation>
        <location evidence="1">Membrane</location>
        <topology evidence="1">Multi-pass membrane protein</topology>
    </subcellularLocation>
</comment>
<accession>A0A0B0EQ90</accession>
<evidence type="ECO:0000313" key="10">
    <source>
        <dbReference type="Proteomes" id="UP000030652"/>
    </source>
</evidence>
<evidence type="ECO:0000259" key="8">
    <source>
        <dbReference type="PROSITE" id="PS50850"/>
    </source>
</evidence>
<dbReference type="GO" id="GO:0016020">
    <property type="term" value="C:membrane"/>
    <property type="evidence" value="ECO:0007669"/>
    <property type="project" value="UniProtKB-SubCell"/>
</dbReference>
<evidence type="ECO:0000256" key="1">
    <source>
        <dbReference type="ARBA" id="ARBA00004141"/>
    </source>
</evidence>
<evidence type="ECO:0000256" key="6">
    <source>
        <dbReference type="ARBA" id="ARBA00023136"/>
    </source>
</evidence>
<feature type="domain" description="Major facilitator superfamily (MFS) profile" evidence="8">
    <location>
        <begin position="14"/>
        <end position="393"/>
    </location>
</feature>
<organism evidence="9 10">
    <name type="scientific">Candidatus Scalindua brodae</name>
    <dbReference type="NCBI Taxonomy" id="237368"/>
    <lineage>
        <taxon>Bacteria</taxon>
        <taxon>Pseudomonadati</taxon>
        <taxon>Planctomycetota</taxon>
        <taxon>Candidatus Brocadiia</taxon>
        <taxon>Candidatus Brocadiales</taxon>
        <taxon>Candidatus Scalinduaceae</taxon>
        <taxon>Candidatus Scalindua</taxon>
    </lineage>
</organism>
<evidence type="ECO:0000256" key="2">
    <source>
        <dbReference type="ARBA" id="ARBA00008432"/>
    </source>
</evidence>
<evidence type="ECO:0000256" key="7">
    <source>
        <dbReference type="SAM" id="Phobius"/>
    </source>
</evidence>
<feature type="transmembrane region" description="Helical" evidence="7">
    <location>
        <begin position="135"/>
        <end position="156"/>
    </location>
</feature>
<keyword evidence="3 7" id="KW-0812">Transmembrane</keyword>
<feature type="transmembrane region" description="Helical" evidence="7">
    <location>
        <begin position="246"/>
        <end position="267"/>
    </location>
</feature>
<dbReference type="PROSITE" id="PS50850">
    <property type="entry name" value="MFS"/>
    <property type="match status" value="1"/>
</dbReference>
<dbReference type="PANTHER" id="PTHR23515">
    <property type="entry name" value="HIGH-AFFINITY NITRATE TRANSPORTER 2.3"/>
    <property type="match status" value="1"/>
</dbReference>
<dbReference type="Proteomes" id="UP000030652">
    <property type="component" value="Unassembled WGS sequence"/>
</dbReference>
<proteinExistence type="inferred from homology"/>
<feature type="transmembrane region" description="Helical" evidence="7">
    <location>
        <begin position="366"/>
        <end position="383"/>
    </location>
</feature>
<feature type="transmembrane region" description="Helical" evidence="7">
    <location>
        <begin position="80"/>
        <end position="97"/>
    </location>
</feature>
<feature type="transmembrane region" description="Helical" evidence="7">
    <location>
        <begin position="103"/>
        <end position="123"/>
    </location>
</feature>
<reference evidence="9 10" key="1">
    <citation type="submission" date="2014-10" db="EMBL/GenBank/DDBJ databases">
        <title>Draft genome of anammox bacterium scalindua brodae, obtained using differential coverage binning of sequence data from two enrichment reactors.</title>
        <authorList>
            <person name="Speth D.R."/>
            <person name="Russ L."/>
            <person name="Kartal B."/>
            <person name="Op den Camp H.J."/>
            <person name="Dutilh B.E."/>
            <person name="Jetten M.S."/>
        </authorList>
    </citation>
    <scope>NUCLEOTIDE SEQUENCE [LARGE SCALE GENOMIC DNA]</scope>
    <source>
        <strain evidence="9">RU1</strain>
    </source>
</reference>
<dbReference type="EMBL" id="JRYO01000019">
    <property type="protein sequence ID" value="KHE94031.1"/>
    <property type="molecule type" value="Genomic_DNA"/>
</dbReference>
<dbReference type="PATRIC" id="fig|237368.3.peg.184"/>
<keyword evidence="5" id="KW-0534">Nitrate assimilation</keyword>
<feature type="transmembrane region" description="Helical" evidence="7">
    <location>
        <begin position="302"/>
        <end position="322"/>
    </location>
</feature>
<protein>
    <submittedName>
        <fullName evidence="9">Nitrite extrusion protein narK</fullName>
    </submittedName>
</protein>
<dbReference type="GO" id="GO:0015112">
    <property type="term" value="F:nitrate transmembrane transporter activity"/>
    <property type="evidence" value="ECO:0007669"/>
    <property type="project" value="InterPro"/>
</dbReference>
<evidence type="ECO:0000256" key="3">
    <source>
        <dbReference type="ARBA" id="ARBA00022692"/>
    </source>
</evidence>
<name>A0A0B0EQ90_9BACT</name>
<dbReference type="AlphaFoldDB" id="A0A0B0EQ90"/>
<feature type="transmembrane region" description="Helical" evidence="7">
    <location>
        <begin position="168"/>
        <end position="187"/>
    </location>
</feature>
<feature type="transmembrane region" description="Helical" evidence="7">
    <location>
        <begin position="334"/>
        <end position="354"/>
    </location>
</feature>
<evidence type="ECO:0000313" key="9">
    <source>
        <dbReference type="EMBL" id="KHE94031.1"/>
    </source>
</evidence>
<evidence type="ECO:0000256" key="4">
    <source>
        <dbReference type="ARBA" id="ARBA00022989"/>
    </source>
</evidence>
<feature type="transmembrane region" description="Helical" evidence="7">
    <location>
        <begin position="279"/>
        <end position="296"/>
    </location>
</feature>
<evidence type="ECO:0000256" key="5">
    <source>
        <dbReference type="ARBA" id="ARBA00023063"/>
    </source>
</evidence>
<dbReference type="InterPro" id="IPR036259">
    <property type="entry name" value="MFS_trans_sf"/>
</dbReference>
<dbReference type="InterPro" id="IPR020846">
    <property type="entry name" value="MFS_dom"/>
</dbReference>
<keyword evidence="4 7" id="KW-1133">Transmembrane helix</keyword>
<sequence length="429" mass="46638">MNNSANTLQGNTRVLILATLAFAVCFAGWSLFGPLAVYMKAEFNLSSSAVGLLLATPVLLGSIIRIPIGILTDKYGGRKVFSLLMLFTFFPMFFAGFAHSYLLLLVCGFFFGVAGASFAVGVPQVSQWYPKEKQGLALGIFGVGNVGTAFAVFGAPFIAESVGWNKTFIYYSFPLLFMAVAYWFFAVDAPKPENVKPQTLNDKLKVYKSSHLIWVFSLFYFMTFGFFVCFALMLPTYLRDTFDISPIKAGTLTSIFVFLATFMRILGGYLGDIFSGRNLLTLLTLSLIGVLLYLNLNSSLTFAIVAFYCMACLLGIGNGVVFKLVAEYFPEDTGTAGGMVGAAGGLGGFFLPIITGTIKDYTNNNSLGFIFISLVCLMCLSFMEKKTFIKTDNKIAGEEDGFTGVGSEMNVEDDIVTGIDGKAKPVMQK</sequence>
<comment type="caution">
    <text evidence="9">The sequence shown here is derived from an EMBL/GenBank/DDBJ whole genome shotgun (WGS) entry which is preliminary data.</text>
</comment>
<dbReference type="InterPro" id="IPR044772">
    <property type="entry name" value="NO3_transporter"/>
</dbReference>
<dbReference type="eggNOG" id="COG2223">
    <property type="taxonomic scope" value="Bacteria"/>
</dbReference>
<dbReference type="Pfam" id="PF07690">
    <property type="entry name" value="MFS_1"/>
    <property type="match status" value="1"/>
</dbReference>
<dbReference type="GO" id="GO:0042128">
    <property type="term" value="P:nitrate assimilation"/>
    <property type="evidence" value="ECO:0007669"/>
    <property type="project" value="UniProtKB-KW"/>
</dbReference>